<dbReference type="PROSITE" id="PS00216">
    <property type="entry name" value="SUGAR_TRANSPORT_1"/>
    <property type="match status" value="1"/>
</dbReference>
<dbReference type="InterPro" id="IPR011701">
    <property type="entry name" value="MFS"/>
</dbReference>
<dbReference type="PROSITE" id="PS50850">
    <property type="entry name" value="MFS"/>
    <property type="match status" value="1"/>
</dbReference>
<dbReference type="GO" id="GO:0022857">
    <property type="term" value="F:transmembrane transporter activity"/>
    <property type="evidence" value="ECO:0007669"/>
    <property type="project" value="InterPro"/>
</dbReference>
<feature type="region of interest" description="Disordered" evidence="5">
    <location>
        <begin position="1"/>
        <end position="31"/>
    </location>
</feature>
<organism evidence="9 10">
    <name type="scientific">Lutzomyia longipalpis</name>
    <name type="common">Sand fly</name>
    <dbReference type="NCBI Taxonomy" id="7200"/>
    <lineage>
        <taxon>Eukaryota</taxon>
        <taxon>Metazoa</taxon>
        <taxon>Ecdysozoa</taxon>
        <taxon>Arthropoda</taxon>
        <taxon>Hexapoda</taxon>
        <taxon>Insecta</taxon>
        <taxon>Pterygota</taxon>
        <taxon>Neoptera</taxon>
        <taxon>Endopterygota</taxon>
        <taxon>Diptera</taxon>
        <taxon>Nematocera</taxon>
        <taxon>Psychodoidea</taxon>
        <taxon>Psychodidae</taxon>
        <taxon>Lutzomyia</taxon>
        <taxon>Lutzomyia</taxon>
    </lineage>
</organism>
<dbReference type="VEuPathDB" id="VectorBase:LLONM1_011133"/>
<dbReference type="EnsemblMetazoa" id="LLOJ006395-RA">
    <property type="protein sequence ID" value="LLOJ006395-PA"/>
    <property type="gene ID" value="LLOJ006395"/>
</dbReference>
<dbReference type="AlphaFoldDB" id="A0A1B0CNS3"/>
<evidence type="ECO:0000256" key="6">
    <source>
        <dbReference type="SAM" id="Phobius"/>
    </source>
</evidence>
<evidence type="ECO:0000313" key="8">
    <source>
        <dbReference type="EMBL" id="MBC1175047.1"/>
    </source>
</evidence>
<feature type="transmembrane region" description="Helical" evidence="6">
    <location>
        <begin position="52"/>
        <end position="74"/>
    </location>
</feature>
<evidence type="ECO:0000313" key="9">
    <source>
        <dbReference type="EnsemblMetazoa" id="LLOJ006395-PA"/>
    </source>
</evidence>
<dbReference type="EMBL" id="AJWK01020734">
    <property type="status" value="NOT_ANNOTATED_CDS"/>
    <property type="molecule type" value="Genomic_DNA"/>
</dbReference>
<dbReference type="OrthoDB" id="2261376at2759"/>
<dbReference type="Gene3D" id="1.20.1250.20">
    <property type="entry name" value="MFS general substrate transporter like domains"/>
    <property type="match status" value="1"/>
</dbReference>
<dbReference type="InterPro" id="IPR005829">
    <property type="entry name" value="Sugar_transporter_CS"/>
</dbReference>
<dbReference type="PANTHER" id="PTHR24064">
    <property type="entry name" value="SOLUTE CARRIER FAMILY 22 MEMBER"/>
    <property type="match status" value="1"/>
</dbReference>
<evidence type="ECO:0000256" key="1">
    <source>
        <dbReference type="ARBA" id="ARBA00004141"/>
    </source>
</evidence>
<feature type="transmembrane region" description="Helical" evidence="6">
    <location>
        <begin position="499"/>
        <end position="520"/>
    </location>
</feature>
<dbReference type="CDD" id="cd17317">
    <property type="entry name" value="MFS_SLC22"/>
    <property type="match status" value="1"/>
</dbReference>
<dbReference type="GO" id="GO:0016020">
    <property type="term" value="C:membrane"/>
    <property type="evidence" value="ECO:0007669"/>
    <property type="project" value="UniProtKB-SubCell"/>
</dbReference>
<feature type="transmembrane region" description="Helical" evidence="6">
    <location>
        <begin position="438"/>
        <end position="457"/>
    </location>
</feature>
<keyword evidence="3 6" id="KW-1133">Transmembrane helix</keyword>
<keyword evidence="2 6" id="KW-0812">Transmembrane</keyword>
<protein>
    <submittedName>
        <fullName evidence="8">Putative organic cation transporter protein-like isoform x1 zootermopsis nevadensis</fullName>
    </submittedName>
</protein>
<dbReference type="VEuPathDB" id="VectorBase:LLOJ006395"/>
<dbReference type="GeneID" id="129792513"/>
<feature type="domain" description="Major facilitator superfamily (MFS) profile" evidence="7">
    <location>
        <begin position="66"/>
        <end position="550"/>
    </location>
</feature>
<evidence type="ECO:0000313" key="10">
    <source>
        <dbReference type="Proteomes" id="UP000092461"/>
    </source>
</evidence>
<evidence type="ECO:0000256" key="4">
    <source>
        <dbReference type="ARBA" id="ARBA00023136"/>
    </source>
</evidence>
<dbReference type="Pfam" id="PF07690">
    <property type="entry name" value="MFS_1"/>
    <property type="match status" value="1"/>
</dbReference>
<evidence type="ECO:0000259" key="7">
    <source>
        <dbReference type="PROSITE" id="PS50850"/>
    </source>
</evidence>
<dbReference type="RefSeq" id="XP_055687588.1">
    <property type="nucleotide sequence ID" value="XM_055831613.1"/>
</dbReference>
<feature type="transmembrane region" description="Helical" evidence="6">
    <location>
        <begin position="198"/>
        <end position="215"/>
    </location>
</feature>
<dbReference type="Proteomes" id="UP000092461">
    <property type="component" value="Unassembled WGS sequence"/>
</dbReference>
<comment type="subcellular location">
    <subcellularLocation>
        <location evidence="1">Membrane</location>
        <topology evidence="1">Multi-pass membrane protein</topology>
    </subcellularLocation>
</comment>
<dbReference type="InterPro" id="IPR020846">
    <property type="entry name" value="MFS_dom"/>
</dbReference>
<sequence>MEEKASSSENGAKIEIDAKPPQESATSPSSDENKFDLDLLIDQIGPFGKFQLINYIIICIPICMAAMYTLSFAFTAGDLNFRCVIPECDAADPSYSEPFVNFTIPREKDGFSFCKKFISIANASDGNQCQPEFFDTSNAECCDEHVYEEGENAIINEWDLGCKNEWKLTLVGTINLVSHTVCQPILGYVSDRFGRRTTFILGLVLAATFGLIQSFSSSYVMFVILEFLAAGSGSSAYNCGFILGMELVGPEKYGVGNFILNVFFAFGEALLGVIAMLTKDWRWLLRIAYVPALIVIAYPWLIPESVRWLANKNRLKEVAEIIESAARMNKSKLTPAAVEMLNRAKSDGGTLEVKVEDEQEKELEETGLISVMKSPIILIRLIKCLFCWFTAFYVFFCITLNSVSAVGNKYVNFILICLIEIPAAGFSGKLMEKFGRRLILSINFIISGVCAVVIIFTANAPTFVQIILLILSKLCVTMALLTGYVYTAELFPTKVRLTLLSLCSTLGSIGGALVPATLHLEQYVDNLSLIASAVLTILAGVTIFFGPETMNHTLPDTLQEAEQIGKKPKPENT</sequence>
<evidence type="ECO:0000256" key="2">
    <source>
        <dbReference type="ARBA" id="ARBA00022692"/>
    </source>
</evidence>
<reference evidence="9" key="3">
    <citation type="submission" date="2020-05" db="UniProtKB">
        <authorList>
            <consortium name="EnsemblMetazoa"/>
        </authorList>
    </citation>
    <scope>IDENTIFICATION</scope>
    <source>
        <strain evidence="9">Jacobina</strain>
    </source>
</reference>
<keyword evidence="10" id="KW-1185">Reference proteome</keyword>
<reference evidence="10" key="1">
    <citation type="submission" date="2012-05" db="EMBL/GenBank/DDBJ databases">
        <title>Whole Genome Assembly of Lutzomyia longipalpis.</title>
        <authorList>
            <person name="Richards S."/>
            <person name="Qu C."/>
            <person name="Dillon R."/>
            <person name="Worley K."/>
            <person name="Scherer S."/>
            <person name="Batterton M."/>
            <person name="Taylor A."/>
            <person name="Hawes A."/>
            <person name="Hernandez B."/>
            <person name="Kovar C."/>
            <person name="Mandapat C."/>
            <person name="Pham C."/>
            <person name="Qu C."/>
            <person name="Jing C."/>
            <person name="Bess C."/>
            <person name="Bandaranaike D."/>
            <person name="Ngo D."/>
            <person name="Ongeri F."/>
            <person name="Arias F."/>
            <person name="Lara F."/>
            <person name="Weissenberger G."/>
            <person name="Kamau G."/>
            <person name="Han H."/>
            <person name="Shen H."/>
            <person name="Dinh H."/>
            <person name="Khalil I."/>
            <person name="Jones J."/>
            <person name="Shafer J."/>
            <person name="Jayaseelan J."/>
            <person name="Quiroz J."/>
            <person name="Blankenburg K."/>
            <person name="Nguyen L."/>
            <person name="Jackson L."/>
            <person name="Francisco L."/>
            <person name="Tang L.-Y."/>
            <person name="Pu L.-L."/>
            <person name="Perales L."/>
            <person name="Lorensuhewa L."/>
            <person name="Munidasa M."/>
            <person name="Coyle M."/>
            <person name="Taylor M."/>
            <person name="Puazo M."/>
            <person name="Firestine M."/>
            <person name="Scheel M."/>
            <person name="Javaid M."/>
            <person name="Wang M."/>
            <person name="Li M."/>
            <person name="Tabassum N."/>
            <person name="Saada N."/>
            <person name="Osuji N."/>
            <person name="Aqrawi P."/>
            <person name="Fu Q."/>
            <person name="Thornton R."/>
            <person name="Raj R."/>
            <person name="Goodspeed R."/>
            <person name="Mata R."/>
            <person name="Najjar R."/>
            <person name="Gubbala S."/>
            <person name="Lee S."/>
            <person name="Denson S."/>
            <person name="Patil S."/>
            <person name="Macmil S."/>
            <person name="Qi S."/>
            <person name="Matskevitch T."/>
            <person name="Palculict T."/>
            <person name="Mathew T."/>
            <person name="Vee V."/>
            <person name="Velamala V."/>
            <person name="Korchina V."/>
            <person name="Cai W."/>
            <person name="Liu W."/>
            <person name="Dai W."/>
            <person name="Zou X."/>
            <person name="Zhu Y."/>
            <person name="Zhang Y."/>
            <person name="Wu Y.-Q."/>
            <person name="Xin Y."/>
            <person name="Nazarath L."/>
            <person name="Kovar C."/>
            <person name="Han Y."/>
            <person name="Muzny D."/>
            <person name="Gibbs R."/>
        </authorList>
    </citation>
    <scope>NUCLEOTIDE SEQUENCE [LARGE SCALE GENOMIC DNA]</scope>
    <source>
        <strain evidence="10">Jacobina</strain>
    </source>
</reference>
<feature type="transmembrane region" description="Helical" evidence="6">
    <location>
        <begin position="283"/>
        <end position="302"/>
    </location>
</feature>
<feature type="compositionally biased region" description="Basic and acidic residues" evidence="5">
    <location>
        <begin position="1"/>
        <end position="20"/>
    </location>
</feature>
<feature type="transmembrane region" description="Helical" evidence="6">
    <location>
        <begin position="526"/>
        <end position="545"/>
    </location>
</feature>
<dbReference type="SUPFAM" id="SSF103473">
    <property type="entry name" value="MFS general substrate transporter"/>
    <property type="match status" value="1"/>
</dbReference>
<name>A0A1B0CNS3_LUTLO</name>
<accession>A0A1B0CNS3</accession>
<dbReference type="KEGG" id="lll:129792513"/>
<feature type="transmembrane region" description="Helical" evidence="6">
    <location>
        <begin position="463"/>
        <end position="487"/>
    </location>
</feature>
<feature type="transmembrane region" description="Helical" evidence="6">
    <location>
        <begin position="255"/>
        <end position="277"/>
    </location>
</feature>
<proteinExistence type="predicted"/>
<evidence type="ECO:0000256" key="5">
    <source>
        <dbReference type="SAM" id="MobiDB-lite"/>
    </source>
</evidence>
<evidence type="ECO:0000256" key="3">
    <source>
        <dbReference type="ARBA" id="ARBA00022989"/>
    </source>
</evidence>
<dbReference type="InterPro" id="IPR036259">
    <property type="entry name" value="MFS_trans_sf"/>
</dbReference>
<reference evidence="8" key="2">
    <citation type="journal article" date="2020" name="BMC">
        <title>Leishmania infection induces a limited differential gene expression in the sand fly midgut.</title>
        <authorList>
            <person name="Coutinho-Abreu I.V."/>
            <person name="Serafim T.D."/>
            <person name="Meneses C."/>
            <person name="Kamhawi S."/>
            <person name="Oliveira F."/>
            <person name="Valenzuela J.G."/>
        </authorList>
    </citation>
    <scope>NUCLEOTIDE SEQUENCE</scope>
    <source>
        <strain evidence="8">Jacobina</strain>
        <tissue evidence="8">Midgut</tissue>
    </source>
</reference>
<feature type="transmembrane region" description="Helical" evidence="6">
    <location>
        <begin position="410"/>
        <end position="426"/>
    </location>
</feature>
<feature type="transmembrane region" description="Helical" evidence="6">
    <location>
        <begin position="381"/>
        <end position="404"/>
    </location>
</feature>
<dbReference type="EMBL" id="GITU01006344">
    <property type="protein sequence ID" value="MBC1175047.1"/>
    <property type="molecule type" value="Transcribed_RNA"/>
</dbReference>
<keyword evidence="4 6" id="KW-0472">Membrane</keyword>